<dbReference type="InterPro" id="IPR036680">
    <property type="entry name" value="SPOR-like_sf"/>
</dbReference>
<evidence type="ECO:0000256" key="1">
    <source>
        <dbReference type="SAM" id="MobiDB-lite"/>
    </source>
</evidence>
<feature type="chain" id="PRO_5016313063" evidence="2">
    <location>
        <begin position="26"/>
        <end position="445"/>
    </location>
</feature>
<dbReference type="PROSITE" id="PS51724">
    <property type="entry name" value="SPOR"/>
    <property type="match status" value="1"/>
</dbReference>
<feature type="domain" description="SPOR" evidence="3">
    <location>
        <begin position="368"/>
        <end position="445"/>
    </location>
</feature>
<dbReference type="Gene3D" id="3.30.70.1070">
    <property type="entry name" value="Sporulation related repeat"/>
    <property type="match status" value="1"/>
</dbReference>
<feature type="signal peptide" evidence="2">
    <location>
        <begin position="1"/>
        <end position="25"/>
    </location>
</feature>
<evidence type="ECO:0000259" key="3">
    <source>
        <dbReference type="PROSITE" id="PS51724"/>
    </source>
</evidence>
<reference evidence="4 5" key="1">
    <citation type="submission" date="2018-06" db="EMBL/GenBank/DDBJ databases">
        <title>Genomic Encyclopedia of Archaeal and Bacterial Type Strains, Phase II (KMG-II): from individual species to whole genera.</title>
        <authorList>
            <person name="Goeker M."/>
        </authorList>
    </citation>
    <scope>NUCLEOTIDE SEQUENCE [LARGE SCALE GENOMIC DNA]</scope>
    <source>
        <strain evidence="4 5">DSM 22011</strain>
    </source>
</reference>
<feature type="compositionally biased region" description="Low complexity" evidence="1">
    <location>
        <begin position="92"/>
        <end position="118"/>
    </location>
</feature>
<dbReference type="AlphaFoldDB" id="A0A327YEY1"/>
<dbReference type="RefSeq" id="WP_111550130.1">
    <property type="nucleotide sequence ID" value="NZ_LIQE01000009.1"/>
</dbReference>
<name>A0A327YEY1_9RHOB</name>
<evidence type="ECO:0000313" key="5">
    <source>
        <dbReference type="Proteomes" id="UP000249165"/>
    </source>
</evidence>
<keyword evidence="5" id="KW-1185">Reference proteome</keyword>
<dbReference type="GO" id="GO:0042834">
    <property type="term" value="F:peptidoglycan binding"/>
    <property type="evidence" value="ECO:0007669"/>
    <property type="project" value="InterPro"/>
</dbReference>
<dbReference type="SUPFAM" id="SSF110997">
    <property type="entry name" value="Sporulation related repeat"/>
    <property type="match status" value="1"/>
</dbReference>
<dbReference type="InterPro" id="IPR007730">
    <property type="entry name" value="SPOR-like_dom"/>
</dbReference>
<comment type="caution">
    <text evidence="4">The sequence shown here is derived from an EMBL/GenBank/DDBJ whole genome shotgun (WGS) entry which is preliminary data.</text>
</comment>
<organism evidence="4 5">
    <name type="scientific">Salipiger aestuarii</name>
    <dbReference type="NCBI Taxonomy" id="568098"/>
    <lineage>
        <taxon>Bacteria</taxon>
        <taxon>Pseudomonadati</taxon>
        <taxon>Pseudomonadota</taxon>
        <taxon>Alphaproteobacteria</taxon>
        <taxon>Rhodobacterales</taxon>
        <taxon>Roseobacteraceae</taxon>
        <taxon>Salipiger</taxon>
    </lineage>
</organism>
<evidence type="ECO:0000313" key="4">
    <source>
        <dbReference type="EMBL" id="RAK19047.1"/>
    </source>
</evidence>
<dbReference type="Proteomes" id="UP000249165">
    <property type="component" value="Unassembled WGS sequence"/>
</dbReference>
<dbReference type="Pfam" id="PF05036">
    <property type="entry name" value="SPOR"/>
    <property type="match status" value="1"/>
</dbReference>
<keyword evidence="2" id="KW-0732">Signal</keyword>
<gene>
    <name evidence="4" type="ORF">ATI53_101089</name>
</gene>
<sequence>MHLKRLAIIAFAGGLALCGASPSLAQGIETIDRPSEMPPASFSGRQFVDSRGCVFVRAGFDGAVIWVPRVTRDRDQICGYAPTFGGTRAAAEPVRTPARATPPVVAAPKPAPRLAAKPAPAPRPKPAATPRPKRAADPGKPIETVAARRAPVVKAPASKPPLAPPPATVVRQMPATPTARQGAGSICAPGQMGNVEHNGRVVRCGPQSEPYVTEVGRGKAPARARVYRNQGAGRGSWDDSRLEGTTPFAEVSRSDIPLAGVAPRARIVPDQVWRGRAHVAPIVPSGYRPAWEDDRLNPYRAWQTVDGYYETQRRWTNTVPRENPAPAKSRYVRAKDPVLDYPAGVVRAPNVSLRGPVVSTRSAPVAPEGLDTTRYVEIGLFTSGQGAAEAAARLGSAGLPVRYLDGASDRAGARRVVVGPYSDQRALDAALRRVRAVGYVQAYLR</sequence>
<accession>A0A327YEY1</accession>
<evidence type="ECO:0000256" key="2">
    <source>
        <dbReference type="SAM" id="SignalP"/>
    </source>
</evidence>
<feature type="compositionally biased region" description="Pro residues" evidence="1">
    <location>
        <begin position="119"/>
        <end position="129"/>
    </location>
</feature>
<feature type="region of interest" description="Disordered" evidence="1">
    <location>
        <begin position="92"/>
        <end position="141"/>
    </location>
</feature>
<dbReference type="EMBL" id="QLMG01000010">
    <property type="protein sequence ID" value="RAK19047.1"/>
    <property type="molecule type" value="Genomic_DNA"/>
</dbReference>
<proteinExistence type="predicted"/>
<dbReference type="OrthoDB" id="7843142at2"/>
<protein>
    <submittedName>
        <fullName evidence="4">Sporulation related protein</fullName>
    </submittedName>
</protein>